<dbReference type="AlphaFoldDB" id="A0A8I1DS07"/>
<dbReference type="RefSeq" id="WP_155641999.1">
    <property type="nucleotide sequence ID" value="NZ_CADDZZ010000024.1"/>
</dbReference>
<proteinExistence type="predicted"/>
<evidence type="ECO:0000313" key="2">
    <source>
        <dbReference type="EMBL" id="MBH9702173.1"/>
    </source>
</evidence>
<name>A0A8I1DS07_BURCE</name>
<dbReference type="EMBL" id="JAEDXG010000062">
    <property type="protein sequence ID" value="MBH9702173.1"/>
    <property type="molecule type" value="Genomic_DNA"/>
</dbReference>
<accession>A0A8I1DS07</accession>
<protein>
    <submittedName>
        <fullName evidence="2">Uncharacterized protein</fullName>
    </submittedName>
</protein>
<dbReference type="Proteomes" id="UP000645612">
    <property type="component" value="Unassembled WGS sequence"/>
</dbReference>
<organism evidence="2 3">
    <name type="scientific">Burkholderia cepacia</name>
    <name type="common">Pseudomonas cepacia</name>
    <dbReference type="NCBI Taxonomy" id="292"/>
    <lineage>
        <taxon>Bacteria</taxon>
        <taxon>Pseudomonadati</taxon>
        <taxon>Pseudomonadota</taxon>
        <taxon>Betaproteobacteria</taxon>
        <taxon>Burkholderiales</taxon>
        <taxon>Burkholderiaceae</taxon>
        <taxon>Burkholderia</taxon>
        <taxon>Burkholderia cepacia complex</taxon>
    </lineage>
</organism>
<feature type="region of interest" description="Disordered" evidence="1">
    <location>
        <begin position="71"/>
        <end position="100"/>
    </location>
</feature>
<evidence type="ECO:0000256" key="1">
    <source>
        <dbReference type="SAM" id="MobiDB-lite"/>
    </source>
</evidence>
<reference evidence="2" key="1">
    <citation type="submission" date="2020-12" db="EMBL/GenBank/DDBJ databases">
        <title>Burkholderia cepacia complex in Mexico.</title>
        <authorList>
            <person name="Estrada P."/>
        </authorList>
    </citation>
    <scope>NUCLEOTIDE SEQUENCE</scope>
    <source>
        <strain evidence="2">871</strain>
    </source>
</reference>
<comment type="caution">
    <text evidence="2">The sequence shown here is derived from an EMBL/GenBank/DDBJ whole genome shotgun (WGS) entry which is preliminary data.</text>
</comment>
<evidence type="ECO:0000313" key="3">
    <source>
        <dbReference type="Proteomes" id="UP000645612"/>
    </source>
</evidence>
<sequence length="100" mass="10855">MKETRLQLENIRANGAAVSHGSYEVEDSRGRIFSGTLDEAGRALVVGLAPGPARVRFGADPADPWDKRSYIGTPAWPPTPVQRKSVNPESESGPRWEVPS</sequence>
<gene>
    <name evidence="2" type="ORF">JAO13_37665</name>
</gene>